<proteinExistence type="predicted"/>
<dbReference type="Proteomes" id="UP000655044">
    <property type="component" value="Unassembled WGS sequence"/>
</dbReference>
<accession>A0A8J3RX10</accession>
<feature type="compositionally biased region" description="Basic and acidic residues" evidence="1">
    <location>
        <begin position="112"/>
        <end position="121"/>
    </location>
</feature>
<dbReference type="EMBL" id="BOOI01000025">
    <property type="protein sequence ID" value="GIH84656.1"/>
    <property type="molecule type" value="Genomic_DNA"/>
</dbReference>
<evidence type="ECO:0000313" key="2">
    <source>
        <dbReference type="EMBL" id="GIH84656.1"/>
    </source>
</evidence>
<organism evidence="2 3">
    <name type="scientific">Planobispora rosea</name>
    <dbReference type="NCBI Taxonomy" id="35762"/>
    <lineage>
        <taxon>Bacteria</taxon>
        <taxon>Bacillati</taxon>
        <taxon>Actinomycetota</taxon>
        <taxon>Actinomycetes</taxon>
        <taxon>Streptosporangiales</taxon>
        <taxon>Streptosporangiaceae</taxon>
        <taxon>Planobispora</taxon>
    </lineage>
</organism>
<evidence type="ECO:0000256" key="1">
    <source>
        <dbReference type="SAM" id="MobiDB-lite"/>
    </source>
</evidence>
<comment type="caution">
    <text evidence="2">The sequence shown here is derived from an EMBL/GenBank/DDBJ whole genome shotgun (WGS) entry which is preliminary data.</text>
</comment>
<feature type="compositionally biased region" description="Basic and acidic residues" evidence="1">
    <location>
        <begin position="141"/>
        <end position="150"/>
    </location>
</feature>
<protein>
    <submittedName>
        <fullName evidence="2">Uncharacterized protein</fullName>
    </submittedName>
</protein>
<keyword evidence="3" id="KW-1185">Reference proteome</keyword>
<gene>
    <name evidence="2" type="ORF">Pro02_30640</name>
</gene>
<dbReference type="RefSeq" id="WP_189241958.1">
    <property type="nucleotide sequence ID" value="NZ_BMQP01000006.1"/>
</dbReference>
<dbReference type="AlphaFoldDB" id="A0A8J3RX10"/>
<sequence>MVASRYRRQDAAIESAVPQLELLGEKETRLAEQGAPGIEHIPDHPGAEVVDAAGDVTEGELAPIGRGAADDRVDQKSQGGIGDTPEITGQTVVKGGDDQFQTRPATQWCRPGEQRPHEGQRRPAQQQPHGAAVPLPLRSESTLDQRGRMR</sequence>
<evidence type="ECO:0000313" key="3">
    <source>
        <dbReference type="Proteomes" id="UP000655044"/>
    </source>
</evidence>
<reference evidence="2" key="1">
    <citation type="submission" date="2021-01" db="EMBL/GenBank/DDBJ databases">
        <title>Whole genome shotgun sequence of Planobispora rosea NBRC 15558.</title>
        <authorList>
            <person name="Komaki H."/>
            <person name="Tamura T."/>
        </authorList>
    </citation>
    <scope>NUCLEOTIDE SEQUENCE</scope>
    <source>
        <strain evidence="2">NBRC 15558</strain>
    </source>
</reference>
<feature type="region of interest" description="Disordered" evidence="1">
    <location>
        <begin position="34"/>
        <end position="150"/>
    </location>
</feature>
<name>A0A8J3RX10_PLARO</name>